<name>A0A0S4JJ22_BODSA</name>
<dbReference type="EMBL" id="CYKH01001800">
    <property type="protein sequence ID" value="CUG90175.1"/>
    <property type="molecule type" value="Genomic_DNA"/>
</dbReference>
<dbReference type="AlphaFoldDB" id="A0A0S4JJ22"/>
<feature type="region of interest" description="Disordered" evidence="1">
    <location>
        <begin position="276"/>
        <end position="315"/>
    </location>
</feature>
<sequence>MGVACCACTSSSVGGSAQVVDVSHHNDGLLRHPRQVGGGRRSLSLSSSRRDDSLRSEHHRVMHSTIALWPATRLAPGVAEEMEEQQRQQQQQGQAHPLVPTNELSQQAISPHWRRSISLRTDSDSRFDSVSQTETELPHTDIRQRRIGRATKYDETIEPPEETPTFPGDMMVDYDYSVGTILEVRSGTIAPLESRADSFATAIDAAGAVYREGAAEGSSGAFRKITSRASSGGWARSTASDLAAQMLAGAFGVSPETDAFGGDGLQQQAAAAVVVEQAPRAGSSSAHPSPSSSNSSKQHSSRTRHSSSSGEGRQPFLAITVPPTTVAVAPPSNPPRPSIPSVRCAAGAMTPPDGGHKQNMLVFSMMPHSPTQGNFQYRDENMIAGGHEHDRSDAPQAHVAAVRPLASDSDDELLISAIASAAVAPQIVQPHSPFSPVKHYAMNVSGYQQRRDGVDGDAEGCEDPTSPVFRTSTGSSITAAPSLPTRNPLALHIKSTPFSIVHGGAQSCISSLRSHEHDMAPASPSIVAAALAAGSDAPQPPSHASHLPKLLLVPSLFPARISSSSNAARHHRVSGGGDFQHGNHNNNADLGSSWEHGSLSLNPFQVPNNATTTMAHLHDTCAATPTSQSCNLAHMLAA</sequence>
<feature type="region of interest" description="Disordered" evidence="1">
    <location>
        <begin position="569"/>
        <end position="590"/>
    </location>
</feature>
<organism evidence="2 3">
    <name type="scientific">Bodo saltans</name>
    <name type="common">Flagellated protozoan</name>
    <dbReference type="NCBI Taxonomy" id="75058"/>
    <lineage>
        <taxon>Eukaryota</taxon>
        <taxon>Discoba</taxon>
        <taxon>Euglenozoa</taxon>
        <taxon>Kinetoplastea</taxon>
        <taxon>Metakinetoplastina</taxon>
        <taxon>Eubodonida</taxon>
        <taxon>Bodonidae</taxon>
        <taxon>Bodo</taxon>
    </lineage>
</organism>
<evidence type="ECO:0000313" key="2">
    <source>
        <dbReference type="EMBL" id="CUG90175.1"/>
    </source>
</evidence>
<accession>A0A0S4JJ22</accession>
<protein>
    <submittedName>
        <fullName evidence="2">Uncharacterized protein</fullName>
    </submittedName>
</protein>
<dbReference type="VEuPathDB" id="TriTrypDB:BSAL_25370"/>
<evidence type="ECO:0000256" key="1">
    <source>
        <dbReference type="SAM" id="MobiDB-lite"/>
    </source>
</evidence>
<gene>
    <name evidence="2" type="ORF">BSAL_25370</name>
</gene>
<evidence type="ECO:0000313" key="3">
    <source>
        <dbReference type="Proteomes" id="UP000051952"/>
    </source>
</evidence>
<feature type="compositionally biased region" description="Polar residues" evidence="1">
    <location>
        <begin position="468"/>
        <end position="479"/>
    </location>
</feature>
<feature type="compositionally biased region" description="Low complexity" evidence="1">
    <location>
        <begin position="276"/>
        <end position="298"/>
    </location>
</feature>
<feature type="region of interest" description="Disordered" evidence="1">
    <location>
        <begin position="26"/>
        <end position="57"/>
    </location>
</feature>
<feature type="region of interest" description="Disordered" evidence="1">
    <location>
        <begin position="451"/>
        <end position="481"/>
    </location>
</feature>
<reference evidence="3" key="1">
    <citation type="submission" date="2015-09" db="EMBL/GenBank/DDBJ databases">
        <authorList>
            <consortium name="Pathogen Informatics"/>
        </authorList>
    </citation>
    <scope>NUCLEOTIDE SEQUENCE [LARGE SCALE GENOMIC DNA]</scope>
    <source>
        <strain evidence="3">Lake Konstanz</strain>
    </source>
</reference>
<dbReference type="Proteomes" id="UP000051952">
    <property type="component" value="Unassembled WGS sequence"/>
</dbReference>
<keyword evidence="3" id="KW-1185">Reference proteome</keyword>
<proteinExistence type="predicted"/>